<dbReference type="InterPro" id="IPR011048">
    <property type="entry name" value="Haem_d1_sf"/>
</dbReference>
<geneLocation type="plasmid" evidence="4 5">
    <name>pFA5</name>
</geneLocation>
<dbReference type="GO" id="GO:0005829">
    <property type="term" value="C:cytosol"/>
    <property type="evidence" value="ECO:0007669"/>
    <property type="project" value="TreeGrafter"/>
</dbReference>
<dbReference type="KEGG" id="fax:FUAX_49830"/>
<dbReference type="Gene3D" id="2.130.10.10">
    <property type="entry name" value="YVTN repeat-like/Quinoprotein amine dehydrogenase"/>
    <property type="match status" value="1"/>
</dbReference>
<sequence>MKLHPITFLLKILTPLFFVLVLAGCGKSSGGDSYPFYVGTYTKGESEGIYRYILGKDGELRKVALAAVSENPSFLALSSDRKYLLAVNENAEGTVESFQVKGDSLLLVNSSSSGGAHPCFVSTNNQGYILTANYTGGNVGLLKMGERGKLSGLLDVQQHSGKGSTDRQTAPHAHSARFAPKDKGVISVDLGTNELWFSKISDSDKKLMPTEPRKLGMAPGAGPRHLAFHPKNNWLYVVNELDCTVTQLVETESGKYEKAKSVSTLPEGFDGQNTCADIHATADGKFVYVSNRGDESIAIFGVDAENGALSLVGHEKVRGKSPRNFALSPDENFLIVANQLTNNIISFKRDKETGLLTYVSEIGAPTPVCILF</sequence>
<reference evidence="4 5" key="1">
    <citation type="submission" date="2021-12" db="EMBL/GenBank/DDBJ databases">
        <title>Genome sequencing of bacteria with rrn-lacking chromosome and rrn-plasmid.</title>
        <authorList>
            <person name="Anda M."/>
            <person name="Iwasaki W."/>
        </authorList>
    </citation>
    <scope>NUCLEOTIDE SEQUENCE [LARGE SCALE GENOMIC DNA]</scope>
    <source>
        <strain evidence="4 5">DSM 100852</strain>
        <plasmid evidence="4 5">pFA5</plasmid>
    </source>
</reference>
<evidence type="ECO:0000313" key="5">
    <source>
        <dbReference type="Proteomes" id="UP001348817"/>
    </source>
</evidence>
<keyword evidence="2" id="KW-0119">Carbohydrate metabolism</keyword>
<organism evidence="4 5">
    <name type="scientific">Fulvitalea axinellae</name>
    <dbReference type="NCBI Taxonomy" id="1182444"/>
    <lineage>
        <taxon>Bacteria</taxon>
        <taxon>Pseudomonadati</taxon>
        <taxon>Bacteroidota</taxon>
        <taxon>Cytophagia</taxon>
        <taxon>Cytophagales</taxon>
        <taxon>Persicobacteraceae</taxon>
        <taxon>Fulvitalea</taxon>
    </lineage>
</organism>
<dbReference type="PROSITE" id="PS51257">
    <property type="entry name" value="PROKAR_LIPOPROTEIN"/>
    <property type="match status" value="1"/>
</dbReference>
<keyword evidence="2" id="KW-0313">Glucose metabolism</keyword>
<protein>
    <submittedName>
        <fullName evidence="4">6-phosphogluconolactonase</fullName>
    </submittedName>
</protein>
<dbReference type="Pfam" id="PF10282">
    <property type="entry name" value="Lactonase"/>
    <property type="match status" value="1"/>
</dbReference>
<dbReference type="InterPro" id="IPR050282">
    <property type="entry name" value="Cycloisomerase_2"/>
</dbReference>
<dbReference type="RefSeq" id="WP_338395870.1">
    <property type="nucleotide sequence ID" value="NZ_AP025319.1"/>
</dbReference>
<evidence type="ECO:0000256" key="3">
    <source>
        <dbReference type="SAM" id="MobiDB-lite"/>
    </source>
</evidence>
<dbReference type="SUPFAM" id="SSF51004">
    <property type="entry name" value="C-terminal (heme d1) domain of cytochrome cd1-nitrite reductase"/>
    <property type="match status" value="1"/>
</dbReference>
<dbReference type="PANTHER" id="PTHR30344:SF1">
    <property type="entry name" value="6-PHOSPHOGLUCONOLACTONASE"/>
    <property type="match status" value="1"/>
</dbReference>
<accession>A0AAU9DHH0</accession>
<keyword evidence="4" id="KW-0614">Plasmid</keyword>
<evidence type="ECO:0000256" key="2">
    <source>
        <dbReference type="ARBA" id="ARBA00022526"/>
    </source>
</evidence>
<gene>
    <name evidence="4" type="primary">pgl</name>
    <name evidence="4" type="ORF">FUAX_49830</name>
</gene>
<feature type="compositionally biased region" description="Polar residues" evidence="3">
    <location>
        <begin position="157"/>
        <end position="168"/>
    </location>
</feature>
<dbReference type="PANTHER" id="PTHR30344">
    <property type="entry name" value="6-PHOSPHOGLUCONOLACTONASE-RELATED"/>
    <property type="match status" value="1"/>
</dbReference>
<dbReference type="EMBL" id="AP025319">
    <property type="protein sequence ID" value="BDD12551.1"/>
    <property type="molecule type" value="Genomic_DNA"/>
</dbReference>
<comment type="similarity">
    <text evidence="1">Belongs to the cycloisomerase 2 family.</text>
</comment>
<keyword evidence="5" id="KW-1185">Reference proteome</keyword>
<dbReference type="GO" id="GO:0017057">
    <property type="term" value="F:6-phosphogluconolactonase activity"/>
    <property type="evidence" value="ECO:0007669"/>
    <property type="project" value="TreeGrafter"/>
</dbReference>
<evidence type="ECO:0000256" key="1">
    <source>
        <dbReference type="ARBA" id="ARBA00005564"/>
    </source>
</evidence>
<dbReference type="InterPro" id="IPR019405">
    <property type="entry name" value="Lactonase_7-beta_prop"/>
</dbReference>
<feature type="region of interest" description="Disordered" evidence="3">
    <location>
        <begin position="157"/>
        <end position="177"/>
    </location>
</feature>
<proteinExistence type="inferred from homology"/>
<dbReference type="AlphaFoldDB" id="A0AAU9DHH0"/>
<evidence type="ECO:0000313" key="4">
    <source>
        <dbReference type="EMBL" id="BDD12551.1"/>
    </source>
</evidence>
<dbReference type="Proteomes" id="UP001348817">
    <property type="component" value="Plasmid pFA5"/>
</dbReference>
<name>A0AAU9DHH0_9BACT</name>
<dbReference type="GO" id="GO:0006006">
    <property type="term" value="P:glucose metabolic process"/>
    <property type="evidence" value="ECO:0007669"/>
    <property type="project" value="UniProtKB-KW"/>
</dbReference>
<dbReference type="InterPro" id="IPR015943">
    <property type="entry name" value="WD40/YVTN_repeat-like_dom_sf"/>
</dbReference>